<accession>A0A2Z7D630</accession>
<dbReference type="AlphaFoldDB" id="A0A2Z7D630"/>
<evidence type="ECO:0000313" key="2">
    <source>
        <dbReference type="Proteomes" id="UP000250235"/>
    </source>
</evidence>
<gene>
    <name evidence="1" type="ORF">F511_30964</name>
</gene>
<evidence type="ECO:0000313" key="1">
    <source>
        <dbReference type="EMBL" id="KZV52576.1"/>
    </source>
</evidence>
<keyword evidence="2" id="KW-1185">Reference proteome</keyword>
<reference evidence="1 2" key="1">
    <citation type="journal article" date="2015" name="Proc. Natl. Acad. Sci. U.S.A.">
        <title>The resurrection genome of Boea hygrometrica: A blueprint for survival of dehydration.</title>
        <authorList>
            <person name="Xiao L."/>
            <person name="Yang G."/>
            <person name="Zhang L."/>
            <person name="Yang X."/>
            <person name="Zhao S."/>
            <person name="Ji Z."/>
            <person name="Zhou Q."/>
            <person name="Hu M."/>
            <person name="Wang Y."/>
            <person name="Chen M."/>
            <person name="Xu Y."/>
            <person name="Jin H."/>
            <person name="Xiao X."/>
            <person name="Hu G."/>
            <person name="Bao F."/>
            <person name="Hu Y."/>
            <person name="Wan P."/>
            <person name="Li L."/>
            <person name="Deng X."/>
            <person name="Kuang T."/>
            <person name="Xiang C."/>
            <person name="Zhu J.K."/>
            <person name="Oliver M.J."/>
            <person name="He Y."/>
        </authorList>
    </citation>
    <scope>NUCLEOTIDE SEQUENCE [LARGE SCALE GENOMIC DNA]</scope>
    <source>
        <strain evidence="2">cv. XS01</strain>
    </source>
</reference>
<dbReference type="Proteomes" id="UP000250235">
    <property type="component" value="Unassembled WGS sequence"/>
</dbReference>
<dbReference type="EMBL" id="KQ991033">
    <property type="protein sequence ID" value="KZV52576.1"/>
    <property type="molecule type" value="Genomic_DNA"/>
</dbReference>
<name>A0A2Z7D630_9LAMI</name>
<proteinExistence type="predicted"/>
<organism evidence="1 2">
    <name type="scientific">Dorcoceras hygrometricum</name>
    <dbReference type="NCBI Taxonomy" id="472368"/>
    <lineage>
        <taxon>Eukaryota</taxon>
        <taxon>Viridiplantae</taxon>
        <taxon>Streptophyta</taxon>
        <taxon>Embryophyta</taxon>
        <taxon>Tracheophyta</taxon>
        <taxon>Spermatophyta</taxon>
        <taxon>Magnoliopsida</taxon>
        <taxon>eudicotyledons</taxon>
        <taxon>Gunneridae</taxon>
        <taxon>Pentapetalae</taxon>
        <taxon>asterids</taxon>
        <taxon>lamiids</taxon>
        <taxon>Lamiales</taxon>
        <taxon>Gesneriaceae</taxon>
        <taxon>Didymocarpoideae</taxon>
        <taxon>Trichosporeae</taxon>
        <taxon>Loxocarpinae</taxon>
        <taxon>Dorcoceras</taxon>
    </lineage>
</organism>
<protein>
    <submittedName>
        <fullName evidence="1">Uncharacterized protein</fullName>
    </submittedName>
</protein>
<sequence length="99" mass="11231">MASNKRSMGTRDAPPAVLPGHLDIEVIAGKTFSSPPRTELPTCFSYSSSYTVSWLRSGDTSLLMTYRGRFLLFQLQQISLSLFLEYRTHDVTPRDRAWT</sequence>